<reference evidence="1 2" key="1">
    <citation type="submission" date="2019-03" db="EMBL/GenBank/DDBJ databases">
        <title>Novel transposon Tn6433 accelerates the dissemination of tet(E) in Aeromonas from aerobic biofilm under oxytetracycline stress.</title>
        <authorList>
            <person name="Shi Y."/>
            <person name="Tian Z."/>
            <person name="Zhang Y."/>
            <person name="Zhang H."/>
            <person name="Yang M."/>
        </authorList>
    </citation>
    <scope>NUCLEOTIDE SEQUENCE [LARGE SCALE GENOMIC DNA]</scope>
    <source>
        <strain evidence="1 2">R50-22</strain>
    </source>
</reference>
<dbReference type="Proteomes" id="UP000502657">
    <property type="component" value="Chromosome"/>
</dbReference>
<gene>
    <name evidence="1" type="ORF">E4188_20735</name>
</gene>
<evidence type="ECO:0008006" key="3">
    <source>
        <dbReference type="Google" id="ProtNLM"/>
    </source>
</evidence>
<organism evidence="1 2">
    <name type="scientific">Aeromonas media</name>
    <dbReference type="NCBI Taxonomy" id="651"/>
    <lineage>
        <taxon>Bacteria</taxon>
        <taxon>Pseudomonadati</taxon>
        <taxon>Pseudomonadota</taxon>
        <taxon>Gammaproteobacteria</taxon>
        <taxon>Aeromonadales</taxon>
        <taxon>Aeromonadaceae</taxon>
        <taxon>Aeromonas</taxon>
    </lineage>
</organism>
<evidence type="ECO:0000313" key="1">
    <source>
        <dbReference type="EMBL" id="QJT40675.1"/>
    </source>
</evidence>
<protein>
    <recommendedName>
        <fullName evidence="3">Helix-turn-helix domain-containing protein</fullName>
    </recommendedName>
</protein>
<accession>A0ABX6NZB8</accession>
<keyword evidence="2" id="KW-1185">Reference proteome</keyword>
<evidence type="ECO:0000313" key="2">
    <source>
        <dbReference type="Proteomes" id="UP000502657"/>
    </source>
</evidence>
<dbReference type="EMBL" id="CP038448">
    <property type="protein sequence ID" value="QJT40675.1"/>
    <property type="molecule type" value="Genomic_DNA"/>
</dbReference>
<name>A0ABX6NZB8_AERME</name>
<sequence length="65" mass="6949">MTKNPGSEWANSNPRMQIAKMAEILAFSPSQSQQGLETSASALYSPAQLSTWIKAGISPAVLRKA</sequence>
<proteinExistence type="predicted"/>